<comment type="similarity">
    <text evidence="1">Belongs to the sigma-70 factor family. ECF subfamily.</text>
</comment>
<keyword evidence="4" id="KW-0804">Transcription</keyword>
<dbReference type="RefSeq" id="WP_186958629.1">
    <property type="nucleotide sequence ID" value="NZ_JACOOI010000004.1"/>
</dbReference>
<dbReference type="InterPro" id="IPR013324">
    <property type="entry name" value="RNA_pol_sigma_r3/r4-like"/>
</dbReference>
<dbReference type="SUPFAM" id="SSF88659">
    <property type="entry name" value="Sigma3 and sigma4 domains of RNA polymerase sigma factors"/>
    <property type="match status" value="1"/>
</dbReference>
<proteinExistence type="inferred from homology"/>
<evidence type="ECO:0000313" key="8">
    <source>
        <dbReference type="Proteomes" id="UP000644010"/>
    </source>
</evidence>
<dbReference type="InterPro" id="IPR014284">
    <property type="entry name" value="RNA_pol_sigma-70_dom"/>
</dbReference>
<name>A0ABR7DXW2_9BACT</name>
<keyword evidence="8" id="KW-1185">Reference proteome</keyword>
<keyword evidence="2" id="KW-0805">Transcription regulation</keyword>
<dbReference type="InterPro" id="IPR013325">
    <property type="entry name" value="RNA_pol_sigma_r2"/>
</dbReference>
<dbReference type="InterPro" id="IPR039425">
    <property type="entry name" value="RNA_pol_sigma-70-like"/>
</dbReference>
<protein>
    <submittedName>
        <fullName evidence="7">RNA polymerase sigma-70 factor</fullName>
    </submittedName>
</protein>
<feature type="domain" description="RNA polymerase sigma-70 region 2" evidence="5">
    <location>
        <begin position="20"/>
        <end position="83"/>
    </location>
</feature>
<dbReference type="NCBIfam" id="TIGR02985">
    <property type="entry name" value="Sig70_bacteroi1"/>
    <property type="match status" value="1"/>
</dbReference>
<dbReference type="Pfam" id="PF04542">
    <property type="entry name" value="Sigma70_r2"/>
    <property type="match status" value="1"/>
</dbReference>
<reference evidence="7 8" key="1">
    <citation type="submission" date="2020-08" db="EMBL/GenBank/DDBJ databases">
        <title>Genome public.</title>
        <authorList>
            <person name="Liu C."/>
            <person name="Sun Q."/>
        </authorList>
    </citation>
    <scope>NUCLEOTIDE SEQUENCE [LARGE SCALE GENOMIC DNA]</scope>
    <source>
        <strain evidence="7 8">BX2</strain>
    </source>
</reference>
<evidence type="ECO:0000313" key="7">
    <source>
        <dbReference type="EMBL" id="MBC5642370.1"/>
    </source>
</evidence>
<organism evidence="7 8">
    <name type="scientific">Parabacteroides segnis</name>
    <dbReference type="NCBI Taxonomy" id="2763058"/>
    <lineage>
        <taxon>Bacteria</taxon>
        <taxon>Pseudomonadati</taxon>
        <taxon>Bacteroidota</taxon>
        <taxon>Bacteroidia</taxon>
        <taxon>Bacteroidales</taxon>
        <taxon>Tannerellaceae</taxon>
        <taxon>Parabacteroides</taxon>
    </lineage>
</organism>
<dbReference type="EMBL" id="JACOOI010000004">
    <property type="protein sequence ID" value="MBC5642370.1"/>
    <property type="molecule type" value="Genomic_DNA"/>
</dbReference>
<dbReference type="PANTHER" id="PTHR43133">
    <property type="entry name" value="RNA POLYMERASE ECF-TYPE SIGMA FACTO"/>
    <property type="match status" value="1"/>
</dbReference>
<dbReference type="Proteomes" id="UP000644010">
    <property type="component" value="Unassembled WGS sequence"/>
</dbReference>
<dbReference type="InterPro" id="IPR014327">
    <property type="entry name" value="RNA_pol_sigma70_bacteroid"/>
</dbReference>
<dbReference type="PANTHER" id="PTHR43133:SF46">
    <property type="entry name" value="RNA POLYMERASE SIGMA-70 FACTOR ECF SUBFAMILY"/>
    <property type="match status" value="1"/>
</dbReference>
<dbReference type="Gene3D" id="1.10.10.10">
    <property type="entry name" value="Winged helix-like DNA-binding domain superfamily/Winged helix DNA-binding domain"/>
    <property type="match status" value="1"/>
</dbReference>
<accession>A0ABR7DXW2</accession>
<evidence type="ECO:0000256" key="3">
    <source>
        <dbReference type="ARBA" id="ARBA00023082"/>
    </source>
</evidence>
<dbReference type="Pfam" id="PF08281">
    <property type="entry name" value="Sigma70_r4_2"/>
    <property type="match status" value="1"/>
</dbReference>
<evidence type="ECO:0000259" key="6">
    <source>
        <dbReference type="Pfam" id="PF08281"/>
    </source>
</evidence>
<dbReference type="InterPro" id="IPR007627">
    <property type="entry name" value="RNA_pol_sigma70_r2"/>
</dbReference>
<feature type="domain" description="RNA polymerase sigma factor 70 region 4 type 2" evidence="6">
    <location>
        <begin position="115"/>
        <end position="167"/>
    </location>
</feature>
<evidence type="ECO:0000256" key="4">
    <source>
        <dbReference type="ARBA" id="ARBA00023163"/>
    </source>
</evidence>
<sequence length="180" mass="21529">MKENIQKMKEGNEDAFKTIYNAYWKKVFHFTQLYLTDPYQLEEVVQEVFIKLWEIKEHLDEEKSLEGLLFIITKNKIFNQTRKSLNEKAFIQTIKHAEELSQDIEKQIIAEDLSQYINKLISLLPPRQRETFLMSREQGMSNKQIAEKLSISEKGVERNIYLALKFLKKQLTFFIIFMNI</sequence>
<evidence type="ECO:0000259" key="5">
    <source>
        <dbReference type="Pfam" id="PF04542"/>
    </source>
</evidence>
<dbReference type="SUPFAM" id="SSF88946">
    <property type="entry name" value="Sigma2 domain of RNA polymerase sigma factors"/>
    <property type="match status" value="1"/>
</dbReference>
<keyword evidence="3" id="KW-0731">Sigma factor</keyword>
<dbReference type="InterPro" id="IPR036388">
    <property type="entry name" value="WH-like_DNA-bd_sf"/>
</dbReference>
<dbReference type="Gene3D" id="1.10.1740.10">
    <property type="match status" value="1"/>
</dbReference>
<dbReference type="NCBIfam" id="TIGR02937">
    <property type="entry name" value="sigma70-ECF"/>
    <property type="match status" value="1"/>
</dbReference>
<evidence type="ECO:0000256" key="2">
    <source>
        <dbReference type="ARBA" id="ARBA00023015"/>
    </source>
</evidence>
<evidence type="ECO:0000256" key="1">
    <source>
        <dbReference type="ARBA" id="ARBA00010641"/>
    </source>
</evidence>
<dbReference type="InterPro" id="IPR013249">
    <property type="entry name" value="RNA_pol_sigma70_r4_t2"/>
</dbReference>
<gene>
    <name evidence="7" type="ORF">H8S77_05665</name>
</gene>
<comment type="caution">
    <text evidence="7">The sequence shown here is derived from an EMBL/GenBank/DDBJ whole genome shotgun (WGS) entry which is preliminary data.</text>
</comment>